<dbReference type="STRING" id="192903.SAMN04488513_103282"/>
<name>A0A1M6I187_9FLAO</name>
<evidence type="ECO:0008006" key="3">
    <source>
        <dbReference type="Google" id="ProtNLM"/>
    </source>
</evidence>
<reference evidence="2" key="1">
    <citation type="submission" date="2016-11" db="EMBL/GenBank/DDBJ databases">
        <authorList>
            <person name="Varghese N."/>
            <person name="Submissions S."/>
        </authorList>
    </citation>
    <scope>NUCLEOTIDE SEQUENCE [LARGE SCALE GENOMIC DNA]</scope>
    <source>
        <strain evidence="2">DSM 19858</strain>
    </source>
</reference>
<sequence length="157" mass="18331">MKYTTKVTVNVPREEFIEKMDDPENMKHWQRGLKSFAFLSGKPGLEGSKMELHYKMGKREMVLIETVIKRNFPHEFHASYDAKNVHNIQKNYFEDIDGHSTEWISETEFQFSGFMMKAMGLLMPAAFKKQSLQYMQDFKAFAEKGTSVADDGKTQKR</sequence>
<dbReference type="Proteomes" id="UP000184543">
    <property type="component" value="Unassembled WGS sequence"/>
</dbReference>
<evidence type="ECO:0000313" key="1">
    <source>
        <dbReference type="EMBL" id="SHJ28187.1"/>
    </source>
</evidence>
<organism evidence="1 2">
    <name type="scientific">Pseudozobellia thermophila</name>
    <dbReference type="NCBI Taxonomy" id="192903"/>
    <lineage>
        <taxon>Bacteria</taxon>
        <taxon>Pseudomonadati</taxon>
        <taxon>Bacteroidota</taxon>
        <taxon>Flavobacteriia</taxon>
        <taxon>Flavobacteriales</taxon>
        <taxon>Flavobacteriaceae</taxon>
        <taxon>Pseudozobellia</taxon>
    </lineage>
</organism>
<protein>
    <recommendedName>
        <fullName evidence="3">Polyketide cyclase / dehydrase and lipid transport</fullName>
    </recommendedName>
</protein>
<dbReference type="AlphaFoldDB" id="A0A1M6I187"/>
<evidence type="ECO:0000313" key="2">
    <source>
        <dbReference type="Proteomes" id="UP000184543"/>
    </source>
</evidence>
<gene>
    <name evidence="1" type="ORF">SAMN04488513_103282</name>
</gene>
<dbReference type="CDD" id="cd07812">
    <property type="entry name" value="SRPBCC"/>
    <property type="match status" value="1"/>
</dbReference>
<dbReference type="InterPro" id="IPR023393">
    <property type="entry name" value="START-like_dom_sf"/>
</dbReference>
<dbReference type="OrthoDB" id="411301at2"/>
<dbReference type="EMBL" id="FQYU01000003">
    <property type="protein sequence ID" value="SHJ28187.1"/>
    <property type="molecule type" value="Genomic_DNA"/>
</dbReference>
<dbReference type="Gene3D" id="3.30.530.20">
    <property type="match status" value="1"/>
</dbReference>
<keyword evidence="2" id="KW-1185">Reference proteome</keyword>
<accession>A0A1M6I187</accession>
<dbReference type="RefSeq" id="WP_072993603.1">
    <property type="nucleotide sequence ID" value="NZ_FQYU01000003.1"/>
</dbReference>
<dbReference type="SUPFAM" id="SSF55961">
    <property type="entry name" value="Bet v1-like"/>
    <property type="match status" value="1"/>
</dbReference>
<proteinExistence type="predicted"/>